<protein>
    <submittedName>
        <fullName evidence="1">Uncharacterized protein</fullName>
    </submittedName>
</protein>
<accession>Q10FB5</accession>
<reference evidence="2" key="1">
    <citation type="journal article" date="2005" name="Nature">
        <title>The map-based sequence of the rice genome.</title>
        <authorList>
            <consortium name="International rice genome sequencing project (IRGSP)"/>
            <person name="Matsumoto T."/>
            <person name="Wu J."/>
            <person name="Kanamori H."/>
            <person name="Katayose Y."/>
            <person name="Fujisawa M."/>
            <person name="Namiki N."/>
            <person name="Mizuno H."/>
            <person name="Yamamoto K."/>
            <person name="Antonio B.A."/>
            <person name="Baba T."/>
            <person name="Sakata K."/>
            <person name="Nagamura Y."/>
            <person name="Aoki H."/>
            <person name="Arikawa K."/>
            <person name="Arita K."/>
            <person name="Bito T."/>
            <person name="Chiden Y."/>
            <person name="Fujitsuka N."/>
            <person name="Fukunaka R."/>
            <person name="Hamada M."/>
            <person name="Harada C."/>
            <person name="Hayashi A."/>
            <person name="Hijishita S."/>
            <person name="Honda M."/>
            <person name="Hosokawa S."/>
            <person name="Ichikawa Y."/>
            <person name="Idonuma A."/>
            <person name="Iijima M."/>
            <person name="Ikeda M."/>
            <person name="Ikeno M."/>
            <person name="Ito K."/>
            <person name="Ito S."/>
            <person name="Ito T."/>
            <person name="Ito Y."/>
            <person name="Ito Y."/>
            <person name="Iwabuchi A."/>
            <person name="Kamiya K."/>
            <person name="Karasawa W."/>
            <person name="Kurita K."/>
            <person name="Katagiri S."/>
            <person name="Kikuta A."/>
            <person name="Kobayashi H."/>
            <person name="Kobayashi N."/>
            <person name="Machita K."/>
            <person name="Maehara T."/>
            <person name="Masukawa M."/>
            <person name="Mizubayashi T."/>
            <person name="Mukai Y."/>
            <person name="Nagasaki H."/>
            <person name="Nagata Y."/>
            <person name="Naito S."/>
            <person name="Nakashima M."/>
            <person name="Nakama Y."/>
            <person name="Nakamichi Y."/>
            <person name="Nakamura M."/>
            <person name="Meguro A."/>
            <person name="Negishi M."/>
            <person name="Ohta I."/>
            <person name="Ohta T."/>
            <person name="Okamoto M."/>
            <person name="Ono N."/>
            <person name="Saji S."/>
            <person name="Sakaguchi M."/>
            <person name="Sakai K."/>
            <person name="Shibata M."/>
            <person name="Shimokawa T."/>
            <person name="Song J."/>
            <person name="Takazaki Y."/>
            <person name="Terasawa K."/>
            <person name="Tsugane M."/>
            <person name="Tsuji K."/>
            <person name="Ueda S."/>
            <person name="Waki K."/>
            <person name="Yamagata H."/>
            <person name="Yamamoto M."/>
            <person name="Yamamoto S."/>
            <person name="Yamane H."/>
            <person name="Yoshiki S."/>
            <person name="Yoshihara R."/>
            <person name="Yukawa K."/>
            <person name="Zhong H."/>
            <person name="Yano M."/>
            <person name="Yuan Q."/>
            <person name="Ouyang S."/>
            <person name="Liu J."/>
            <person name="Jones K.M."/>
            <person name="Gansberger K."/>
            <person name="Moffat K."/>
            <person name="Hill J."/>
            <person name="Bera J."/>
            <person name="Fadrosh D."/>
            <person name="Jin S."/>
            <person name="Johri S."/>
            <person name="Kim M."/>
            <person name="Overton L."/>
            <person name="Reardon M."/>
            <person name="Tsitrin T."/>
            <person name="Vuong H."/>
            <person name="Weaver B."/>
            <person name="Ciecko A."/>
            <person name="Tallon L."/>
            <person name="Jackson J."/>
            <person name="Pai G."/>
            <person name="Aken S.V."/>
            <person name="Utterback T."/>
            <person name="Reidmuller S."/>
            <person name="Feldblyum T."/>
            <person name="Hsiao J."/>
            <person name="Zismann V."/>
            <person name="Iobst S."/>
            <person name="de Vazeille A.R."/>
            <person name="Buell C.R."/>
            <person name="Ying K."/>
            <person name="Li Y."/>
            <person name="Lu T."/>
            <person name="Huang Y."/>
            <person name="Zhao Q."/>
            <person name="Feng Q."/>
            <person name="Zhang L."/>
            <person name="Zhu J."/>
            <person name="Weng Q."/>
            <person name="Mu J."/>
            <person name="Lu Y."/>
            <person name="Fan D."/>
            <person name="Liu Y."/>
            <person name="Guan J."/>
            <person name="Zhang Y."/>
            <person name="Yu S."/>
            <person name="Liu X."/>
            <person name="Zhang Y."/>
            <person name="Hong G."/>
            <person name="Han B."/>
            <person name="Choisne N."/>
            <person name="Demange N."/>
            <person name="Orjeda G."/>
            <person name="Samain S."/>
            <person name="Cattolico L."/>
            <person name="Pelletier E."/>
            <person name="Couloux A."/>
            <person name="Segurens B."/>
            <person name="Wincker P."/>
            <person name="D'Hont A."/>
            <person name="Scarpelli C."/>
            <person name="Weissenbach J."/>
            <person name="Salanoubat M."/>
            <person name="Quetier F."/>
            <person name="Yu Y."/>
            <person name="Kim H.R."/>
            <person name="Rambo T."/>
            <person name="Currie J."/>
            <person name="Collura K."/>
            <person name="Luo M."/>
            <person name="Yang T."/>
            <person name="Ammiraju J.S.S."/>
            <person name="Engler F."/>
            <person name="Soderlund C."/>
            <person name="Wing R.A."/>
            <person name="Palmer L.E."/>
            <person name="de la Bastide M."/>
            <person name="Spiegel L."/>
            <person name="Nascimento L."/>
            <person name="Zutavern T."/>
            <person name="O'Shaughnessy A."/>
            <person name="Dike S."/>
            <person name="Dedhia N."/>
            <person name="Preston R."/>
            <person name="Balija V."/>
            <person name="McCombie W.R."/>
            <person name="Chow T."/>
            <person name="Chen H."/>
            <person name="Chung M."/>
            <person name="Chen C."/>
            <person name="Shaw J."/>
            <person name="Wu H."/>
            <person name="Hsiao K."/>
            <person name="Chao Y."/>
            <person name="Chu M."/>
            <person name="Cheng C."/>
            <person name="Hour A."/>
            <person name="Lee P."/>
            <person name="Lin S."/>
            <person name="Lin Y."/>
            <person name="Liou J."/>
            <person name="Liu S."/>
            <person name="Hsing Y."/>
            <person name="Raghuvanshi S."/>
            <person name="Mohanty A."/>
            <person name="Bharti A.K."/>
            <person name="Gaur A."/>
            <person name="Gupta V."/>
            <person name="Kumar D."/>
            <person name="Ravi V."/>
            <person name="Vij S."/>
            <person name="Kapur A."/>
            <person name="Khurana P."/>
            <person name="Khurana P."/>
            <person name="Khurana J.P."/>
            <person name="Tyagi A.K."/>
            <person name="Gaikwad K."/>
            <person name="Singh A."/>
            <person name="Dalal V."/>
            <person name="Srivastava S."/>
            <person name="Dixit A."/>
            <person name="Pal A.K."/>
            <person name="Ghazi I.A."/>
            <person name="Yadav M."/>
            <person name="Pandit A."/>
            <person name="Bhargava A."/>
            <person name="Sureshbabu K."/>
            <person name="Batra K."/>
            <person name="Sharma T.R."/>
            <person name="Mohapatra T."/>
            <person name="Singh N.K."/>
            <person name="Messing J."/>
            <person name="Nelson A.B."/>
            <person name="Fuks G."/>
            <person name="Kavchok S."/>
            <person name="Keizer G."/>
            <person name="Linton E."/>
            <person name="Llaca V."/>
            <person name="Song R."/>
            <person name="Tanyolac B."/>
            <person name="Young S."/>
            <person name="Ho-Il K."/>
            <person name="Hahn J.H."/>
            <person name="Sangsakoo G."/>
            <person name="Vanavichit A."/>
            <person name="de Mattos Luiz.A.T."/>
            <person name="Zimmer P.D."/>
            <person name="Malone G."/>
            <person name="Dellagostin O."/>
            <person name="de Oliveira A.C."/>
            <person name="Bevan M."/>
            <person name="Bancroft I."/>
            <person name="Minx P."/>
            <person name="Cordum H."/>
            <person name="Wilson R."/>
            <person name="Cheng Z."/>
            <person name="Jin W."/>
            <person name="Jiang J."/>
            <person name="Leong S.A."/>
            <person name="Iwama H."/>
            <person name="Gojobori T."/>
            <person name="Itoh T."/>
            <person name="Niimura Y."/>
            <person name="Fujii Y."/>
            <person name="Habara T."/>
            <person name="Sakai H."/>
            <person name="Sato Y."/>
            <person name="Wilson G."/>
            <person name="Kumar K."/>
            <person name="McCouch S."/>
            <person name="Juretic N."/>
            <person name="Hoen D."/>
            <person name="Wright S."/>
            <person name="Bruskiewich R."/>
            <person name="Bureau T."/>
            <person name="Miyao A."/>
            <person name="Hirochika H."/>
            <person name="Nishikawa T."/>
            <person name="Kadowaki K."/>
            <person name="Sugiura M."/>
            <person name="Burr B."/>
            <person name="Sasaki T."/>
        </authorList>
    </citation>
    <scope>NUCLEOTIDE SEQUENCE [LARGE SCALE GENOMIC DNA]</scope>
    <source>
        <strain evidence="2">cv. Nipponbare</strain>
    </source>
</reference>
<proteinExistence type="predicted"/>
<dbReference type="Proteomes" id="UP000000763">
    <property type="component" value="Chromosome 3"/>
</dbReference>
<reference evidence="2" key="2">
    <citation type="journal article" date="2008" name="Nucleic Acids Res.">
        <title>The rice annotation project database (RAP-DB): 2008 update.</title>
        <authorList>
            <consortium name="The rice annotation project (RAP)"/>
        </authorList>
    </citation>
    <scope>GENOME REANNOTATION</scope>
    <source>
        <strain evidence="2">cv. Nipponbare</strain>
    </source>
</reference>
<gene>
    <name evidence="1" type="primary">OSJNBa0035I24.7</name>
</gene>
<evidence type="ECO:0000313" key="1">
    <source>
        <dbReference type="EMBL" id="AAR87200.1"/>
    </source>
</evidence>
<evidence type="ECO:0000313" key="2">
    <source>
        <dbReference type="Proteomes" id="UP000000763"/>
    </source>
</evidence>
<dbReference type="EMBL" id="AC090683">
    <property type="protein sequence ID" value="AAR87200.1"/>
    <property type="molecule type" value="Genomic_DNA"/>
</dbReference>
<organism evidence="1 2">
    <name type="scientific">Oryza sativa subsp. japonica</name>
    <name type="common">Rice</name>
    <dbReference type="NCBI Taxonomy" id="39947"/>
    <lineage>
        <taxon>Eukaryota</taxon>
        <taxon>Viridiplantae</taxon>
        <taxon>Streptophyta</taxon>
        <taxon>Embryophyta</taxon>
        <taxon>Tracheophyta</taxon>
        <taxon>Spermatophyta</taxon>
        <taxon>Magnoliopsida</taxon>
        <taxon>Liliopsida</taxon>
        <taxon>Poales</taxon>
        <taxon>Poaceae</taxon>
        <taxon>BOP clade</taxon>
        <taxon>Oryzoideae</taxon>
        <taxon>Oryzeae</taxon>
        <taxon>Oryzinae</taxon>
        <taxon>Oryza</taxon>
        <taxon>Oryza sativa</taxon>
    </lineage>
</organism>
<name>Q10FB5_ORYSJ</name>
<sequence length="45" mass="5229">MEALVGNYPPSLAKGWQAAEIHLDLGQEEHPYDYYYDDPDYLENP</sequence>
<dbReference type="AlphaFoldDB" id="Q10FB5"/>